<accession>A0A1W1UPH3</accession>
<sequence>MWTIIYIAPNRIIAEQISTLLKGEGLLVNLKSMGVPHLGDSGAVEISVPESEAEEAIEIINSSISF</sequence>
<proteinExistence type="predicted"/>
<reference evidence="1 2" key="1">
    <citation type="submission" date="2017-04" db="EMBL/GenBank/DDBJ databases">
        <authorList>
            <person name="Afonso C.L."/>
            <person name="Miller P.J."/>
            <person name="Scott M.A."/>
            <person name="Spackman E."/>
            <person name="Goraichik I."/>
            <person name="Dimitrov K.M."/>
            <person name="Suarez D.L."/>
            <person name="Swayne D.E."/>
        </authorList>
    </citation>
    <scope>NUCLEOTIDE SEQUENCE [LARGE SCALE GENOMIC DNA]</scope>
    <source>
        <strain evidence="1 2">DSM 11270</strain>
    </source>
</reference>
<dbReference type="Proteomes" id="UP000192731">
    <property type="component" value="Unassembled WGS sequence"/>
</dbReference>
<dbReference type="AlphaFoldDB" id="A0A1W1UPH3"/>
<dbReference type="STRING" id="656914.SAMN00017405_0994"/>
<organism evidence="1 2">
    <name type="scientific">Desulfonispora thiosulfatigenes DSM 11270</name>
    <dbReference type="NCBI Taxonomy" id="656914"/>
    <lineage>
        <taxon>Bacteria</taxon>
        <taxon>Bacillati</taxon>
        <taxon>Bacillota</taxon>
        <taxon>Clostridia</taxon>
        <taxon>Eubacteriales</taxon>
        <taxon>Peptococcaceae</taxon>
        <taxon>Desulfonispora</taxon>
    </lineage>
</organism>
<gene>
    <name evidence="1" type="ORF">SAMN00017405_0994</name>
</gene>
<name>A0A1W1UPH3_DESTI</name>
<evidence type="ECO:0000313" key="2">
    <source>
        <dbReference type="Proteomes" id="UP000192731"/>
    </source>
</evidence>
<dbReference type="RefSeq" id="WP_084052240.1">
    <property type="nucleotide sequence ID" value="NZ_FWWT01000008.1"/>
</dbReference>
<protein>
    <recommendedName>
        <fullName evidence="3">Signal transducing protein</fullName>
    </recommendedName>
</protein>
<evidence type="ECO:0008006" key="3">
    <source>
        <dbReference type="Google" id="ProtNLM"/>
    </source>
</evidence>
<dbReference type="EMBL" id="FWWT01000008">
    <property type="protein sequence ID" value="SMB83038.1"/>
    <property type="molecule type" value="Genomic_DNA"/>
</dbReference>
<evidence type="ECO:0000313" key="1">
    <source>
        <dbReference type="EMBL" id="SMB83038.1"/>
    </source>
</evidence>
<keyword evidence="2" id="KW-1185">Reference proteome</keyword>
<dbReference type="OrthoDB" id="1684603at2"/>